<proteinExistence type="inferred from homology"/>
<comment type="subcellular location">
    <subcellularLocation>
        <location evidence="1 7">Cell membrane</location>
        <topology evidence="1 7">Multi-pass membrane protein</topology>
    </subcellularLocation>
</comment>
<dbReference type="RefSeq" id="WP_189482863.1">
    <property type="nucleotide sequence ID" value="NZ_BMYR01000007.1"/>
</dbReference>
<keyword evidence="7" id="KW-1005">Bacterial flagellum biogenesis</keyword>
<keyword evidence="8" id="KW-0969">Cilium</keyword>
<dbReference type="Pfam" id="PF00771">
    <property type="entry name" value="FHIPEP"/>
    <property type="match status" value="1"/>
</dbReference>
<dbReference type="InterPro" id="IPR006301">
    <property type="entry name" value="FlhA"/>
</dbReference>
<dbReference type="PANTHER" id="PTHR30161">
    <property type="entry name" value="FLAGELLAR EXPORT PROTEIN, MEMBRANE FLHA SUBUNIT-RELATED"/>
    <property type="match status" value="1"/>
</dbReference>
<keyword evidence="8" id="KW-0966">Cell projection</keyword>
<feature type="transmembrane region" description="Helical" evidence="7">
    <location>
        <begin position="45"/>
        <end position="64"/>
    </location>
</feature>
<keyword evidence="6 7" id="KW-0472">Membrane</keyword>
<dbReference type="Gene3D" id="1.10.8.540">
    <property type="entry name" value="FHIPEP family, domain 3"/>
    <property type="match status" value="1"/>
</dbReference>
<protein>
    <recommendedName>
        <fullName evidence="7">Flagellar biosynthesis protein FlhA</fullName>
    </recommendedName>
</protein>
<dbReference type="Gene3D" id="3.40.30.60">
    <property type="entry name" value="FHIPEP family, domain 1"/>
    <property type="match status" value="1"/>
</dbReference>
<dbReference type="Proteomes" id="UP000634667">
    <property type="component" value="Unassembled WGS sequence"/>
</dbReference>
<keyword evidence="5 7" id="KW-1133">Transmembrane helix</keyword>
<feature type="transmembrane region" description="Helical" evidence="7">
    <location>
        <begin position="21"/>
        <end position="39"/>
    </location>
</feature>
<organism evidence="8 9">
    <name type="scientific">Alishewanella tabrizica</name>
    <dbReference type="NCBI Taxonomy" id="671278"/>
    <lineage>
        <taxon>Bacteria</taxon>
        <taxon>Pseudomonadati</taxon>
        <taxon>Pseudomonadota</taxon>
        <taxon>Gammaproteobacteria</taxon>
        <taxon>Alteromonadales</taxon>
        <taxon>Alteromonadaceae</taxon>
        <taxon>Alishewanella</taxon>
    </lineage>
</organism>
<evidence type="ECO:0000256" key="1">
    <source>
        <dbReference type="ARBA" id="ARBA00004651"/>
    </source>
</evidence>
<feature type="transmembrane region" description="Helical" evidence="7">
    <location>
        <begin position="240"/>
        <end position="267"/>
    </location>
</feature>
<evidence type="ECO:0000256" key="4">
    <source>
        <dbReference type="ARBA" id="ARBA00022692"/>
    </source>
</evidence>
<feature type="transmembrane region" description="Helical" evidence="7">
    <location>
        <begin position="116"/>
        <end position="139"/>
    </location>
</feature>
<evidence type="ECO:0000256" key="6">
    <source>
        <dbReference type="ARBA" id="ARBA00023136"/>
    </source>
</evidence>
<dbReference type="InterPro" id="IPR001712">
    <property type="entry name" value="T3SS_FHIPEP"/>
</dbReference>
<dbReference type="InterPro" id="IPR042193">
    <property type="entry name" value="FHIPEP_3"/>
</dbReference>
<keyword evidence="8" id="KW-0282">Flagellum</keyword>
<dbReference type="InterPro" id="IPR042194">
    <property type="entry name" value="FHIPEP_1"/>
</dbReference>
<sequence length="703" mass="75356">MQLPLFLSKFDKSHLQHLKGIGTPILIVAALAMIVLPLPPLMLDVLFSFNIALALVVLLVTVYTRRPLDFGIFPSVLLVATILRLALNVASTRVVLLEGHNGGDAAGKVIEAFGSVVIGGNYAVGIVVFLILIIINFVVVTKGAGRIAEVSARFTLDAMPGKQMAIDADLNAGLITQDEARTRREEVTSEADFYGSMDGASKFVKGDAIAGIVILLINLIGGLFIGMMQHGLGFGEAMEIYTLLTIGDGLVAQIPGLLLSIGTAIIVTRQNKEGDLGNQMASQLGDNTHVLVVAAGVMTLMGIVPGMPHFAFLTLAAILGGLAWYIKKLATAKATALIQPRNATSGQPKAESNAVKEIGWDDVHGVDTIGLEVGYRLIPLVDKAQGGELLNRIKGVRKKLSQELGFLIPPVHIRDNLDLEPNSYRVALMGVTNGEGELRHDNELAINPGQVFGTVKGIATKDPAFGLDAVWISKDQREHAQTLGYTVVDAATVVATHLSQILTNHAASLLGHEEVQNLLDMLAKHSPKLVEGLVPDTLPLTTVVKVLQNLLHEGVPIRDMRTIVQTLVEYGAKSQDVDVLTAACRIALRRLIVQEVVGSKQEIPVITFAPELEQMLHQSMQAAGNDGAGIEPGLADRIQQSLQEAHQNQELSGESAVMLTSGILRSVMARFVKYTIPGLRVLSYQEIPDDKQIRIVSVIGQSN</sequence>
<keyword evidence="3 7" id="KW-1003">Cell membrane</keyword>
<name>A0ABQ2WQG6_9ALTE</name>
<dbReference type="EMBL" id="BMYR01000007">
    <property type="protein sequence ID" value="GGW63116.1"/>
    <property type="molecule type" value="Genomic_DNA"/>
</dbReference>
<comment type="caution">
    <text evidence="8">The sequence shown here is derived from an EMBL/GenBank/DDBJ whole genome shotgun (WGS) entry which is preliminary data.</text>
</comment>
<evidence type="ECO:0000256" key="5">
    <source>
        <dbReference type="ARBA" id="ARBA00022989"/>
    </source>
</evidence>
<evidence type="ECO:0000313" key="9">
    <source>
        <dbReference type="Proteomes" id="UP000634667"/>
    </source>
</evidence>
<dbReference type="PANTHER" id="PTHR30161:SF1">
    <property type="entry name" value="FLAGELLAR BIOSYNTHESIS PROTEIN FLHA-RELATED"/>
    <property type="match status" value="1"/>
</dbReference>
<dbReference type="PROSITE" id="PS00994">
    <property type="entry name" value="FHIPEP"/>
    <property type="match status" value="1"/>
</dbReference>
<keyword evidence="7" id="KW-0813">Transport</keyword>
<comment type="function">
    <text evidence="7">Required for formation of the rod structure of the flagellar apparatus. Together with FliI and FliH, may constitute the export apparatus of flagellin.</text>
</comment>
<gene>
    <name evidence="7 8" type="primary">flhA</name>
    <name evidence="8" type="ORF">GCM10008111_18920</name>
</gene>
<keyword evidence="7" id="KW-1006">Bacterial flagellum protein export</keyword>
<dbReference type="PRINTS" id="PR00949">
    <property type="entry name" value="TYPE3IMAPROT"/>
</dbReference>
<feature type="transmembrane region" description="Helical" evidence="7">
    <location>
        <begin position="288"/>
        <end position="304"/>
    </location>
</feature>
<dbReference type="NCBIfam" id="TIGR01398">
    <property type="entry name" value="FlhA"/>
    <property type="match status" value="1"/>
</dbReference>
<dbReference type="Gene3D" id="3.40.50.12790">
    <property type="entry name" value="FHIPEP family, domain 4"/>
    <property type="match status" value="1"/>
</dbReference>
<keyword evidence="4 7" id="KW-0812">Transmembrane</keyword>
<reference evidence="9" key="1">
    <citation type="journal article" date="2019" name="Int. J. Syst. Evol. Microbiol.">
        <title>The Global Catalogue of Microorganisms (GCM) 10K type strain sequencing project: providing services to taxonomists for standard genome sequencing and annotation.</title>
        <authorList>
            <consortium name="The Broad Institute Genomics Platform"/>
            <consortium name="The Broad Institute Genome Sequencing Center for Infectious Disease"/>
            <person name="Wu L."/>
            <person name="Ma J."/>
        </authorList>
    </citation>
    <scope>NUCLEOTIDE SEQUENCE [LARGE SCALE GENOMIC DNA]</scope>
    <source>
        <strain evidence="9">KCTC 23723</strain>
    </source>
</reference>
<evidence type="ECO:0000256" key="3">
    <source>
        <dbReference type="ARBA" id="ARBA00022475"/>
    </source>
</evidence>
<dbReference type="InterPro" id="IPR042196">
    <property type="entry name" value="FHIPEP_4"/>
</dbReference>
<keyword evidence="9" id="KW-1185">Reference proteome</keyword>
<feature type="transmembrane region" description="Helical" evidence="7">
    <location>
        <begin position="208"/>
        <end position="228"/>
    </location>
</feature>
<feature type="transmembrane region" description="Helical" evidence="7">
    <location>
        <begin position="76"/>
        <end position="96"/>
    </location>
</feature>
<comment type="similarity">
    <text evidence="2 7">Belongs to the FHIPEP (flagella/HR/invasion proteins export pore) family.</text>
</comment>
<accession>A0ABQ2WQG6</accession>
<dbReference type="InterPro" id="IPR025505">
    <property type="entry name" value="FHIPEP_CS"/>
</dbReference>
<dbReference type="PIRSF" id="PIRSF005419">
    <property type="entry name" value="FlhA"/>
    <property type="match status" value="1"/>
</dbReference>
<evidence type="ECO:0000256" key="2">
    <source>
        <dbReference type="ARBA" id="ARBA00008835"/>
    </source>
</evidence>
<keyword evidence="7" id="KW-0653">Protein transport</keyword>
<evidence type="ECO:0000313" key="8">
    <source>
        <dbReference type="EMBL" id="GGW63116.1"/>
    </source>
</evidence>
<evidence type="ECO:0000256" key="7">
    <source>
        <dbReference type="RuleBase" id="RU364093"/>
    </source>
</evidence>